<dbReference type="AlphaFoldDB" id="A0A6C0AS36"/>
<name>A0A6C0AS36_9ZZZZ</name>
<organism evidence="1">
    <name type="scientific">viral metagenome</name>
    <dbReference type="NCBI Taxonomy" id="1070528"/>
    <lineage>
        <taxon>unclassified sequences</taxon>
        <taxon>metagenomes</taxon>
        <taxon>organismal metagenomes</taxon>
    </lineage>
</organism>
<protein>
    <submittedName>
        <fullName evidence="1">Uncharacterized protein</fullName>
    </submittedName>
</protein>
<dbReference type="EMBL" id="MN740763">
    <property type="protein sequence ID" value="QHS82220.1"/>
    <property type="molecule type" value="Genomic_DNA"/>
</dbReference>
<evidence type="ECO:0000313" key="1">
    <source>
        <dbReference type="EMBL" id="QHS82220.1"/>
    </source>
</evidence>
<accession>A0A6C0AS36</accession>
<sequence>MPKLQILPDIQDVELFKCAGQNKSNNADYNKIRENIIANMYYLDDDYFLDPVYGSNWRSLREKFTVTVSHLCKQSYSVISIKQLGGMSHNYDFLLSFTDESKNRVKEIKLEFKHNNSDVKDLVQFLELYDKDVKDKFELCEVSYAEFYYDNYLDKYLECDPNLATILKPTKEEYLKNVYDIQYSYPFFAKLYEHKTSEMKKKKDISNQSVKEYLELYSSTFKFDKITEKIRASQSEKVFLMWDCENFHTQTLDIENITISGIKKIDNLYFDVSVDNFEYNIRVRLNWGNNNGLANPRWKFTFITI</sequence>
<reference evidence="1" key="1">
    <citation type="journal article" date="2020" name="Nature">
        <title>Giant virus diversity and host interactions through global metagenomics.</title>
        <authorList>
            <person name="Schulz F."/>
            <person name="Roux S."/>
            <person name="Paez-Espino D."/>
            <person name="Jungbluth S."/>
            <person name="Walsh D.A."/>
            <person name="Denef V.J."/>
            <person name="McMahon K.D."/>
            <person name="Konstantinidis K.T."/>
            <person name="Eloe-Fadrosh E.A."/>
            <person name="Kyrpides N.C."/>
            <person name="Woyke T."/>
        </authorList>
    </citation>
    <scope>NUCLEOTIDE SEQUENCE</scope>
    <source>
        <strain evidence="1">GVMAG-S-1101165-79</strain>
    </source>
</reference>
<proteinExistence type="predicted"/>